<gene>
    <name evidence="2" type="ORF">ACFO0N_20605</name>
</gene>
<dbReference type="PANTHER" id="PTHR43649">
    <property type="entry name" value="ARABINOSE-BINDING PROTEIN-RELATED"/>
    <property type="match status" value="1"/>
</dbReference>
<dbReference type="RefSeq" id="WP_267620427.1">
    <property type="nucleotide sequence ID" value="NZ_JAODIW010000005.1"/>
</dbReference>
<comment type="caution">
    <text evidence="2">The sequence shown here is derived from an EMBL/GenBank/DDBJ whole genome shotgun (WGS) entry which is preliminary data.</text>
</comment>
<keyword evidence="3" id="KW-1185">Reference proteome</keyword>
<dbReference type="InterPro" id="IPR050490">
    <property type="entry name" value="Bact_solute-bd_prot1"/>
</dbReference>
<dbReference type="AlphaFoldDB" id="A0ABD5PHM0"/>
<dbReference type="PROSITE" id="PS51318">
    <property type="entry name" value="TAT"/>
    <property type="match status" value="1"/>
</dbReference>
<dbReference type="PROSITE" id="PS51257">
    <property type="entry name" value="PROKAR_LIPOPROTEIN"/>
    <property type="match status" value="1"/>
</dbReference>
<dbReference type="InterPro" id="IPR006311">
    <property type="entry name" value="TAT_signal"/>
</dbReference>
<accession>A0ABD5PHM0</accession>
<evidence type="ECO:0000256" key="1">
    <source>
        <dbReference type="SAM" id="MobiDB-lite"/>
    </source>
</evidence>
<sequence>MARDSGDRVDRRELLKYLGVGSLTAASAGCMGGSPPAGGGGGENGSGGNASGGGGGGGDALAAAQEVGFADNWKDRRMASLDEWPLEKREQIPPEGKRSDVKPWRNSGAVKSAPWSPPDGWEETPAGDVEKLQILNFGSLDYDPATVATYAMFEEATGIEIEPLEIVVDQAVSKEAAFLSANKGQPQGFLVVTGQSLTSFVQNGYLQQVDPVMGEEEMWDPYLSLAENNFQIDGHTYLSPNINEGSLVHTRPKLMRENGVDDETVQRILDGEYDWNDMETVMEAFKGTGIAGWAYRGASLVYTVRDWMKMFYQAGGQIVGDDGTVTFNSEAGIVALQKMVEWREKGLVPKEVVNYTQGDLADGFLSGQIAMVPVFGDLVPRAVEQHGKAPNYRPTVQPKGGESAPNPKRRGIAAPTGFGINVNADVGHKLAAMLYMDARWSVPSGWFEFVVEGNQTYAKDVYDQASETDAALFADVRGRAVENNVQEIYPQSRTIRQTLSEELQTAIAGDKSPEEALNAVQEFADTVLGQNE</sequence>
<feature type="compositionally biased region" description="Basic and acidic residues" evidence="1">
    <location>
        <begin position="84"/>
        <end position="103"/>
    </location>
</feature>
<organism evidence="2 3">
    <name type="scientific">Halobium salinum</name>
    <dbReference type="NCBI Taxonomy" id="1364940"/>
    <lineage>
        <taxon>Archaea</taxon>
        <taxon>Methanobacteriati</taxon>
        <taxon>Methanobacteriota</taxon>
        <taxon>Stenosarchaea group</taxon>
        <taxon>Halobacteria</taxon>
        <taxon>Halobacteriales</taxon>
        <taxon>Haloferacaceae</taxon>
        <taxon>Halobium</taxon>
    </lineage>
</organism>
<dbReference type="Pfam" id="PF01547">
    <property type="entry name" value="SBP_bac_1"/>
    <property type="match status" value="1"/>
</dbReference>
<dbReference type="InterPro" id="IPR006059">
    <property type="entry name" value="SBP"/>
</dbReference>
<proteinExistence type="predicted"/>
<feature type="region of interest" description="Disordered" evidence="1">
    <location>
        <begin position="26"/>
        <end position="63"/>
    </location>
</feature>
<feature type="region of interest" description="Disordered" evidence="1">
    <location>
        <begin position="388"/>
        <end position="412"/>
    </location>
</feature>
<evidence type="ECO:0000313" key="2">
    <source>
        <dbReference type="EMBL" id="MFC4360354.1"/>
    </source>
</evidence>
<feature type="compositionally biased region" description="Gly residues" evidence="1">
    <location>
        <begin position="30"/>
        <end position="59"/>
    </location>
</feature>
<feature type="region of interest" description="Disordered" evidence="1">
    <location>
        <begin position="84"/>
        <end position="125"/>
    </location>
</feature>
<evidence type="ECO:0000313" key="3">
    <source>
        <dbReference type="Proteomes" id="UP001595921"/>
    </source>
</evidence>
<reference evidence="2 3" key="1">
    <citation type="journal article" date="2019" name="Int. J. Syst. Evol. Microbiol.">
        <title>The Global Catalogue of Microorganisms (GCM) 10K type strain sequencing project: providing services to taxonomists for standard genome sequencing and annotation.</title>
        <authorList>
            <consortium name="The Broad Institute Genomics Platform"/>
            <consortium name="The Broad Institute Genome Sequencing Center for Infectious Disease"/>
            <person name="Wu L."/>
            <person name="Ma J."/>
        </authorList>
    </citation>
    <scope>NUCLEOTIDE SEQUENCE [LARGE SCALE GENOMIC DNA]</scope>
    <source>
        <strain evidence="2 3">CGMCC 1.12553</strain>
    </source>
</reference>
<dbReference type="EMBL" id="JBHSDS010000017">
    <property type="protein sequence ID" value="MFC4360354.1"/>
    <property type="molecule type" value="Genomic_DNA"/>
</dbReference>
<dbReference type="Proteomes" id="UP001595921">
    <property type="component" value="Unassembled WGS sequence"/>
</dbReference>
<protein>
    <submittedName>
        <fullName evidence="2">ABC transporter substrate-binding protein</fullName>
    </submittedName>
</protein>
<dbReference type="Gene3D" id="3.40.190.10">
    <property type="entry name" value="Periplasmic binding protein-like II"/>
    <property type="match status" value="1"/>
</dbReference>
<dbReference type="SUPFAM" id="SSF53850">
    <property type="entry name" value="Periplasmic binding protein-like II"/>
    <property type="match status" value="1"/>
</dbReference>
<dbReference type="PANTHER" id="PTHR43649:SF12">
    <property type="entry name" value="DIACETYLCHITOBIOSE BINDING PROTEIN DASA"/>
    <property type="match status" value="1"/>
</dbReference>
<name>A0ABD5PHM0_9EURY</name>